<dbReference type="InterPro" id="IPR003593">
    <property type="entry name" value="AAA+_ATPase"/>
</dbReference>
<dbReference type="EMBL" id="CP031158">
    <property type="protein sequence ID" value="AXG99523.1"/>
    <property type="molecule type" value="Genomic_DNA"/>
</dbReference>
<dbReference type="PANTHER" id="PTHR42794">
    <property type="entry name" value="HEMIN IMPORT ATP-BINDING PROTEIN HMUV"/>
    <property type="match status" value="1"/>
</dbReference>
<dbReference type="GO" id="GO:0016887">
    <property type="term" value="F:ATP hydrolysis activity"/>
    <property type="evidence" value="ECO:0007669"/>
    <property type="project" value="InterPro"/>
</dbReference>
<dbReference type="PANTHER" id="PTHR42794:SF1">
    <property type="entry name" value="HEMIN IMPORT ATP-BINDING PROTEIN HMUV"/>
    <property type="match status" value="1"/>
</dbReference>
<evidence type="ECO:0000256" key="4">
    <source>
        <dbReference type="ARBA" id="ARBA00022967"/>
    </source>
</evidence>
<gene>
    <name evidence="6" type="ORF">DVJ83_10770</name>
</gene>
<keyword evidence="1" id="KW-0813">Transport</keyword>
<dbReference type="InterPro" id="IPR017871">
    <property type="entry name" value="ABC_transporter-like_CS"/>
</dbReference>
<protein>
    <submittedName>
        <fullName evidence="6">ABC transporter ATP-binding protein</fullName>
    </submittedName>
</protein>
<feature type="domain" description="ABC transporter" evidence="5">
    <location>
        <begin position="18"/>
        <end position="257"/>
    </location>
</feature>
<dbReference type="AlphaFoldDB" id="A0A345IIK1"/>
<dbReference type="PROSITE" id="PS00211">
    <property type="entry name" value="ABC_TRANSPORTER_1"/>
    <property type="match status" value="1"/>
</dbReference>
<organism evidence="6 7">
    <name type="scientific">Deinococcus wulumuqiensis</name>
    <dbReference type="NCBI Taxonomy" id="980427"/>
    <lineage>
        <taxon>Bacteria</taxon>
        <taxon>Thermotogati</taxon>
        <taxon>Deinococcota</taxon>
        <taxon>Deinococci</taxon>
        <taxon>Deinococcales</taxon>
        <taxon>Deinococcaceae</taxon>
        <taxon>Deinococcus</taxon>
    </lineage>
</organism>
<dbReference type="RefSeq" id="WP_114672333.1">
    <property type="nucleotide sequence ID" value="NZ_CP031158.1"/>
</dbReference>
<sequence length="273" mass="29504">MARTQRAEGGGQRAEALLEATGLEVRAGPTLAVRGVDAEFRAGELTAIIGPNGAGKSTLLRALLGLSPLDGGEVYLEGRPLREWSRAERSRRLAYLAQSEGLPNETRVRDVVALGRGAGEWRWGLIPARPWSQADEDAVDAALDRTDTRQFEERRVTELSGGERQRVALARALAAEPQMLLLDEPTNHLDLAYALELLRSLRREVDAGLGAVAVLHDLNLAARADRLLLLHHGQVMAAGTAGEVLTPEHLYLAYGVKAEVIERGGRLVVVPAD</sequence>
<dbReference type="PROSITE" id="PS50893">
    <property type="entry name" value="ABC_TRANSPORTER_2"/>
    <property type="match status" value="1"/>
</dbReference>
<keyword evidence="3 6" id="KW-0067">ATP-binding</keyword>
<dbReference type="Gene3D" id="3.40.50.300">
    <property type="entry name" value="P-loop containing nucleotide triphosphate hydrolases"/>
    <property type="match status" value="1"/>
</dbReference>
<dbReference type="STRING" id="1288484.GCA_000348665_02623"/>
<dbReference type="SMART" id="SM00382">
    <property type="entry name" value="AAA"/>
    <property type="match status" value="1"/>
</dbReference>
<accession>A0A345IIK1</accession>
<dbReference type="InterPro" id="IPR003439">
    <property type="entry name" value="ABC_transporter-like_ATP-bd"/>
</dbReference>
<dbReference type="Proteomes" id="UP000253744">
    <property type="component" value="Chromosome"/>
</dbReference>
<reference evidence="6 7" key="1">
    <citation type="submission" date="2018-07" db="EMBL/GenBank/DDBJ databases">
        <title>Complete Genome and Methylome Analysis of Deinococcus wulumuqiensis NEB 479.</title>
        <authorList>
            <person name="Fomenkov A."/>
            <person name="Luyten Y."/>
            <person name="Vincze T."/>
            <person name="Anton B.P."/>
            <person name="Clark T."/>
            <person name="Roberts R.J."/>
            <person name="Morgan R.D."/>
        </authorList>
    </citation>
    <scope>NUCLEOTIDE SEQUENCE [LARGE SCALE GENOMIC DNA]</scope>
    <source>
        <strain evidence="6 7">NEB 479</strain>
    </source>
</reference>
<evidence type="ECO:0000256" key="2">
    <source>
        <dbReference type="ARBA" id="ARBA00022741"/>
    </source>
</evidence>
<keyword evidence="2" id="KW-0547">Nucleotide-binding</keyword>
<proteinExistence type="predicted"/>
<dbReference type="CDD" id="cd03214">
    <property type="entry name" value="ABC_Iron-Siderophores_B12_Hemin"/>
    <property type="match status" value="1"/>
</dbReference>
<evidence type="ECO:0000256" key="3">
    <source>
        <dbReference type="ARBA" id="ARBA00022840"/>
    </source>
</evidence>
<name>A0A345IIK1_9DEIO</name>
<dbReference type="KEGG" id="dwu:DVJ83_10770"/>
<evidence type="ECO:0000313" key="7">
    <source>
        <dbReference type="Proteomes" id="UP000253744"/>
    </source>
</evidence>
<dbReference type="SUPFAM" id="SSF52540">
    <property type="entry name" value="P-loop containing nucleoside triphosphate hydrolases"/>
    <property type="match status" value="1"/>
</dbReference>
<dbReference type="Pfam" id="PF00005">
    <property type="entry name" value="ABC_tran"/>
    <property type="match status" value="1"/>
</dbReference>
<dbReference type="GO" id="GO:0005524">
    <property type="term" value="F:ATP binding"/>
    <property type="evidence" value="ECO:0007669"/>
    <property type="project" value="UniProtKB-KW"/>
</dbReference>
<evidence type="ECO:0000259" key="5">
    <source>
        <dbReference type="PROSITE" id="PS50893"/>
    </source>
</evidence>
<dbReference type="InterPro" id="IPR027417">
    <property type="entry name" value="P-loop_NTPase"/>
</dbReference>
<evidence type="ECO:0000256" key="1">
    <source>
        <dbReference type="ARBA" id="ARBA00022448"/>
    </source>
</evidence>
<evidence type="ECO:0000313" key="6">
    <source>
        <dbReference type="EMBL" id="AXG99523.1"/>
    </source>
</evidence>
<keyword evidence="4" id="KW-1278">Translocase</keyword>